<dbReference type="OMA" id="HADAHTW"/>
<keyword evidence="4 7" id="KW-0378">Hydrolase</keyword>
<dbReference type="GO" id="GO:0045490">
    <property type="term" value="P:pectin catabolic process"/>
    <property type="evidence" value="ECO:0007669"/>
    <property type="project" value="UniProtKB-UniRule"/>
</dbReference>
<evidence type="ECO:0000313" key="10">
    <source>
        <dbReference type="Proteomes" id="UP000189703"/>
    </source>
</evidence>
<evidence type="ECO:0000256" key="4">
    <source>
        <dbReference type="ARBA" id="ARBA00022801"/>
    </source>
</evidence>
<dbReference type="GO" id="GO:0030599">
    <property type="term" value="F:pectinesterase activity"/>
    <property type="evidence" value="ECO:0000318"/>
    <property type="project" value="GO_Central"/>
</dbReference>
<evidence type="ECO:0000259" key="9">
    <source>
        <dbReference type="SMART" id="SM00856"/>
    </source>
</evidence>
<feature type="domain" description="Pectinesterase inhibitor" evidence="9">
    <location>
        <begin position="51"/>
        <end position="201"/>
    </location>
</feature>
<evidence type="ECO:0000256" key="8">
    <source>
        <dbReference type="SAM" id="Phobius"/>
    </source>
</evidence>
<name>A0A1U8AXH0_NELNU</name>
<dbReference type="InterPro" id="IPR012334">
    <property type="entry name" value="Pectin_lyas_fold"/>
</dbReference>
<dbReference type="NCBIfam" id="TIGR01614">
    <property type="entry name" value="PME_inhib"/>
    <property type="match status" value="1"/>
</dbReference>
<evidence type="ECO:0000256" key="7">
    <source>
        <dbReference type="RuleBase" id="RU000589"/>
    </source>
</evidence>
<dbReference type="OrthoDB" id="2019149at2759"/>
<dbReference type="Gene3D" id="1.20.140.40">
    <property type="entry name" value="Invertase/pectin methylesterase inhibitor family protein"/>
    <property type="match status" value="1"/>
</dbReference>
<dbReference type="Proteomes" id="UP000189703">
    <property type="component" value="Unplaced"/>
</dbReference>
<comment type="similarity">
    <text evidence="3">In the C-terminal section; belongs to the pectinesterase family.</text>
</comment>
<dbReference type="PANTHER" id="PTHR31707">
    <property type="entry name" value="PECTINESTERASE"/>
    <property type="match status" value="1"/>
</dbReference>
<keyword evidence="7" id="KW-0134">Cell wall</keyword>
<dbReference type="STRING" id="4432.A0A1U8AXH0"/>
<dbReference type="RefSeq" id="XP_010267745.1">
    <property type="nucleotide sequence ID" value="XM_010269443.2"/>
</dbReference>
<dbReference type="FunCoup" id="A0A1U8AXH0">
    <property type="interactions" value="121"/>
</dbReference>
<dbReference type="PROSITE" id="PS00503">
    <property type="entry name" value="PECTINESTERASE_2"/>
    <property type="match status" value="1"/>
</dbReference>
<feature type="transmembrane region" description="Helical" evidence="8">
    <location>
        <begin position="22"/>
        <end position="44"/>
    </location>
</feature>
<evidence type="ECO:0000256" key="2">
    <source>
        <dbReference type="ARBA" id="ARBA00006027"/>
    </source>
</evidence>
<feature type="active site" evidence="6">
    <location>
        <position position="391"/>
    </location>
</feature>
<dbReference type="SUPFAM" id="SSF101148">
    <property type="entry name" value="Plant invertase/pectin methylesterase inhibitor"/>
    <property type="match status" value="1"/>
</dbReference>
<dbReference type="GeneID" id="104604877"/>
<dbReference type="KEGG" id="nnu:104604877"/>
<accession>A0A1U8AXH0</accession>
<dbReference type="CDD" id="cd15799">
    <property type="entry name" value="PMEI-like_4"/>
    <property type="match status" value="1"/>
</dbReference>
<comment type="pathway">
    <text evidence="1 7">Glycan metabolism; pectin degradation; 2-dehydro-3-deoxy-D-gluconate from pectin: step 1/5.</text>
</comment>
<dbReference type="SMART" id="SM00856">
    <property type="entry name" value="PMEI"/>
    <property type="match status" value="1"/>
</dbReference>
<dbReference type="InterPro" id="IPR018040">
    <property type="entry name" value="Pectinesterase_Tyr_AS"/>
</dbReference>
<organism evidence="10 11">
    <name type="scientific">Nelumbo nucifera</name>
    <name type="common">Sacred lotus</name>
    <dbReference type="NCBI Taxonomy" id="4432"/>
    <lineage>
        <taxon>Eukaryota</taxon>
        <taxon>Viridiplantae</taxon>
        <taxon>Streptophyta</taxon>
        <taxon>Embryophyta</taxon>
        <taxon>Tracheophyta</taxon>
        <taxon>Spermatophyta</taxon>
        <taxon>Magnoliopsida</taxon>
        <taxon>Proteales</taxon>
        <taxon>Nelumbonaceae</taxon>
        <taxon>Nelumbo</taxon>
    </lineage>
</organism>
<keyword evidence="7" id="KW-0964">Secreted</keyword>
<protein>
    <recommendedName>
        <fullName evidence="7">Pectinesterase</fullName>
        <ecNumber evidence="7">3.1.1.11</ecNumber>
    </recommendedName>
</protein>
<keyword evidence="5 7" id="KW-0063">Aspartyl esterase</keyword>
<comment type="similarity">
    <text evidence="2">In the N-terminal section; belongs to the PMEI family.</text>
</comment>
<comment type="function">
    <text evidence="7">Acts in the modification of cell walls via demethylesterification of cell wall pectin.</text>
</comment>
<gene>
    <name evidence="11" type="primary">LOC104604877</name>
</gene>
<keyword evidence="8" id="KW-0472">Membrane</keyword>
<dbReference type="InParanoid" id="A0A1U8AXH0"/>
<dbReference type="InterPro" id="IPR006501">
    <property type="entry name" value="Pectinesterase_inhib_dom"/>
</dbReference>
<dbReference type="Gene3D" id="2.160.20.10">
    <property type="entry name" value="Single-stranded right-handed beta-helix, Pectin lyase-like"/>
    <property type="match status" value="1"/>
</dbReference>
<dbReference type="AlphaFoldDB" id="A0A1U8AXH0"/>
<dbReference type="Pfam" id="PF01095">
    <property type="entry name" value="Pectinesterase"/>
    <property type="match status" value="1"/>
</dbReference>
<dbReference type="InterPro" id="IPR035513">
    <property type="entry name" value="Invertase/methylesterase_inhib"/>
</dbReference>
<evidence type="ECO:0000256" key="5">
    <source>
        <dbReference type="ARBA" id="ARBA00023085"/>
    </source>
</evidence>
<dbReference type="InterPro" id="IPR011050">
    <property type="entry name" value="Pectin_lyase_fold/virulence"/>
</dbReference>
<proteinExistence type="inferred from homology"/>
<dbReference type="EC" id="3.1.1.11" evidence="7"/>
<dbReference type="GO" id="GO:0042545">
    <property type="term" value="P:cell wall modification"/>
    <property type="evidence" value="ECO:0007669"/>
    <property type="project" value="UniProtKB-UniRule"/>
</dbReference>
<keyword evidence="10" id="KW-1185">Reference proteome</keyword>
<dbReference type="InterPro" id="IPR000070">
    <property type="entry name" value="Pectinesterase_cat"/>
</dbReference>
<dbReference type="PROSITE" id="PS00800">
    <property type="entry name" value="PECTINESTERASE_1"/>
    <property type="match status" value="1"/>
</dbReference>
<sequence>MMEAGHQPLLGAPKRTSSSCKILYIFLSLAAIVSLTVIVAPHLINTTGPSNLSDSVQARLCHPAHDRESCLSMVYEAVAAKGAKQLNDVDLLRSFLEKSALLVKEALKVAHSVNSRINDRTEQAALVDCVELMDLSIDRLTDTVAVLGTRTSRSPADAHSWLSSILTNHVTCLDGLNGSARAAMEDKLQGLIARAKTSLAMLTAISSSKEDALRPLDGKFPSWVTKNDRKLLQSLPRNIKANVVVAKDGSGNYQTVQEAVNSAPDKGKSRYVIYVKKGTYKENVEVGKKKMNVMLVGDGMDSTIITGSLNVVDGSTTFKSATVAAVGDGFIAQDMWFQNTAGPEKHQAVALRVGADQSVINRCRIDAYQDTLYVHSLRQFYRDSYITGTVDFIFGDAAVVFQNCKLVARKPMASQKNMVTAQGRVDPNQNTGISIQKCDIIASSDLAPVKNSFPSYLGRPWKEYSRTVVMQSYIGDHIAPAGWSIWSGEFALKTLYYGEYLNSGPGAGISKRVTWPGYHVITNSAEALKFTVAELIQGGAWLKSTGVDYTEGL</sequence>
<evidence type="ECO:0000256" key="3">
    <source>
        <dbReference type="ARBA" id="ARBA00007786"/>
    </source>
</evidence>
<dbReference type="SUPFAM" id="SSF51126">
    <property type="entry name" value="Pectin lyase-like"/>
    <property type="match status" value="1"/>
</dbReference>
<dbReference type="UniPathway" id="UPA00545">
    <property type="reaction ID" value="UER00823"/>
</dbReference>
<keyword evidence="8" id="KW-0812">Transmembrane</keyword>
<dbReference type="eggNOG" id="ENOG502QUQ5">
    <property type="taxonomic scope" value="Eukaryota"/>
</dbReference>
<evidence type="ECO:0000256" key="6">
    <source>
        <dbReference type="PROSITE-ProRule" id="PRU10040"/>
    </source>
</evidence>
<dbReference type="InterPro" id="IPR033131">
    <property type="entry name" value="Pectinesterase_Asp_AS"/>
</dbReference>
<dbReference type="GO" id="GO:0046910">
    <property type="term" value="F:pectinesterase inhibitor activity"/>
    <property type="evidence" value="ECO:0000318"/>
    <property type="project" value="GO_Central"/>
</dbReference>
<dbReference type="FunFam" id="2.160.20.10:FF:000001">
    <property type="entry name" value="Pectinesterase"/>
    <property type="match status" value="1"/>
</dbReference>
<dbReference type="Pfam" id="PF04043">
    <property type="entry name" value="PMEI"/>
    <property type="match status" value="1"/>
</dbReference>
<keyword evidence="7" id="KW-0961">Cell wall biogenesis/degradation</keyword>
<comment type="subcellular location">
    <subcellularLocation>
        <location evidence="7">Secreted</location>
        <location evidence="7">Cell wall</location>
    </subcellularLocation>
</comment>
<evidence type="ECO:0000313" key="11">
    <source>
        <dbReference type="RefSeq" id="XP_010267745.1"/>
    </source>
</evidence>
<comment type="catalytic activity">
    <reaction evidence="7">
        <text>[(1-&gt;4)-alpha-D-galacturonosyl methyl ester](n) + n H2O = [(1-&gt;4)-alpha-D-galacturonosyl](n) + n methanol + n H(+)</text>
        <dbReference type="Rhea" id="RHEA:22380"/>
        <dbReference type="Rhea" id="RHEA-COMP:14570"/>
        <dbReference type="Rhea" id="RHEA-COMP:14573"/>
        <dbReference type="ChEBI" id="CHEBI:15377"/>
        <dbReference type="ChEBI" id="CHEBI:15378"/>
        <dbReference type="ChEBI" id="CHEBI:17790"/>
        <dbReference type="ChEBI" id="CHEBI:140522"/>
        <dbReference type="ChEBI" id="CHEBI:140523"/>
        <dbReference type="EC" id="3.1.1.11"/>
    </reaction>
</comment>
<reference evidence="11" key="1">
    <citation type="submission" date="2025-08" db="UniProtKB">
        <authorList>
            <consortium name="RefSeq"/>
        </authorList>
    </citation>
    <scope>IDENTIFICATION</scope>
</reference>
<keyword evidence="8" id="KW-1133">Transmembrane helix</keyword>
<evidence type="ECO:0000256" key="1">
    <source>
        <dbReference type="ARBA" id="ARBA00005184"/>
    </source>
</evidence>